<reference evidence="2 3" key="1">
    <citation type="submission" date="2020-02" db="EMBL/GenBank/DDBJ databases">
        <authorList>
            <person name="Ma Q."/>
            <person name="Huang Y."/>
            <person name="Song X."/>
            <person name="Pei D."/>
        </authorList>
    </citation>
    <scope>NUCLEOTIDE SEQUENCE [LARGE SCALE GENOMIC DNA]</scope>
    <source>
        <strain evidence="2">Sxm20200214</strain>
        <tissue evidence="2">Leaf</tissue>
    </source>
</reference>
<dbReference type="OrthoDB" id="66620at2759"/>
<keyword evidence="3" id="KW-1185">Reference proteome</keyword>
<evidence type="ECO:0000256" key="1">
    <source>
        <dbReference type="SAM" id="Phobius"/>
    </source>
</evidence>
<gene>
    <name evidence="2" type="ORF">Bca52824_086850</name>
</gene>
<dbReference type="Proteomes" id="UP000886595">
    <property type="component" value="Unassembled WGS sequence"/>
</dbReference>
<proteinExistence type="predicted"/>
<comment type="caution">
    <text evidence="2">The sequence shown here is derived from an EMBL/GenBank/DDBJ whole genome shotgun (WGS) entry which is preliminary data.</text>
</comment>
<protein>
    <submittedName>
        <fullName evidence="2">Uncharacterized protein</fullName>
    </submittedName>
</protein>
<accession>A0A8X7PA84</accession>
<organism evidence="2 3">
    <name type="scientific">Brassica carinata</name>
    <name type="common">Ethiopian mustard</name>
    <name type="synonym">Abyssinian cabbage</name>
    <dbReference type="NCBI Taxonomy" id="52824"/>
    <lineage>
        <taxon>Eukaryota</taxon>
        <taxon>Viridiplantae</taxon>
        <taxon>Streptophyta</taxon>
        <taxon>Embryophyta</taxon>
        <taxon>Tracheophyta</taxon>
        <taxon>Spermatophyta</taxon>
        <taxon>Magnoliopsida</taxon>
        <taxon>eudicotyledons</taxon>
        <taxon>Gunneridae</taxon>
        <taxon>Pentapetalae</taxon>
        <taxon>rosids</taxon>
        <taxon>malvids</taxon>
        <taxon>Brassicales</taxon>
        <taxon>Brassicaceae</taxon>
        <taxon>Brassiceae</taxon>
        <taxon>Brassica</taxon>
    </lineage>
</organism>
<evidence type="ECO:0000313" key="3">
    <source>
        <dbReference type="Proteomes" id="UP000886595"/>
    </source>
</evidence>
<keyword evidence="1" id="KW-0812">Transmembrane</keyword>
<feature type="transmembrane region" description="Helical" evidence="1">
    <location>
        <begin position="47"/>
        <end position="68"/>
    </location>
</feature>
<dbReference type="AlphaFoldDB" id="A0A8X7PA84"/>
<name>A0A8X7PA84_BRACI</name>
<evidence type="ECO:0000313" key="2">
    <source>
        <dbReference type="EMBL" id="KAG2247222.1"/>
    </source>
</evidence>
<keyword evidence="1" id="KW-0472">Membrane</keyword>
<keyword evidence="1" id="KW-1133">Transmembrane helix</keyword>
<dbReference type="EMBL" id="JAAMPC010000017">
    <property type="protein sequence ID" value="KAG2247222.1"/>
    <property type="molecule type" value="Genomic_DNA"/>
</dbReference>
<sequence>MAGEETEFNLDPEADQDQSEFSYCGKDVDIDAKNERSFVANSFAGRFWTITFASIIYQKYFLILIIIVD</sequence>